<proteinExistence type="predicted"/>
<evidence type="ECO:0000313" key="1">
    <source>
        <dbReference type="EMBL" id="ELU38312.1"/>
    </source>
</evidence>
<gene>
    <name evidence="1" type="ORF">AG1IA_07661</name>
</gene>
<dbReference type="AlphaFoldDB" id="L8WNF9"/>
<organism evidence="1 2">
    <name type="scientific">Thanatephorus cucumeris (strain AG1-IA)</name>
    <name type="common">Rice sheath blight fungus</name>
    <name type="synonym">Rhizoctonia solani</name>
    <dbReference type="NCBI Taxonomy" id="983506"/>
    <lineage>
        <taxon>Eukaryota</taxon>
        <taxon>Fungi</taxon>
        <taxon>Dikarya</taxon>
        <taxon>Basidiomycota</taxon>
        <taxon>Agaricomycotina</taxon>
        <taxon>Agaricomycetes</taxon>
        <taxon>Cantharellales</taxon>
        <taxon>Ceratobasidiaceae</taxon>
        <taxon>Rhizoctonia</taxon>
        <taxon>Rhizoctonia solani AG-1</taxon>
    </lineage>
</organism>
<keyword evidence="2" id="KW-1185">Reference proteome</keyword>
<name>L8WNF9_THACA</name>
<dbReference type="EMBL" id="AFRT01002201">
    <property type="protein sequence ID" value="ELU38312.1"/>
    <property type="molecule type" value="Genomic_DNA"/>
</dbReference>
<protein>
    <submittedName>
        <fullName evidence="1">Uncharacterized protein</fullName>
    </submittedName>
</protein>
<comment type="caution">
    <text evidence="1">The sequence shown here is derived from an EMBL/GenBank/DDBJ whole genome shotgun (WGS) entry which is preliminary data.</text>
</comment>
<evidence type="ECO:0000313" key="2">
    <source>
        <dbReference type="Proteomes" id="UP000011668"/>
    </source>
</evidence>
<sequence>MLVVVPPLLHSRNSRIMHFAPGYVEGAVVAVCLRLEEPIEAWPERQSGFVEQLQQPRPSTRYNHTVGSVEEGLAAVDQLEEAAVGDTDWA</sequence>
<dbReference type="HOGENOM" id="CLU_2442380_0_0_1"/>
<reference evidence="1 2" key="1">
    <citation type="journal article" date="2013" name="Nat. Commun.">
        <title>The evolution and pathogenic mechanisms of the rice sheath blight pathogen.</title>
        <authorList>
            <person name="Zheng A."/>
            <person name="Lin R."/>
            <person name="Xu L."/>
            <person name="Qin P."/>
            <person name="Tang C."/>
            <person name="Ai P."/>
            <person name="Zhang D."/>
            <person name="Liu Y."/>
            <person name="Sun Z."/>
            <person name="Feng H."/>
            <person name="Wang Y."/>
            <person name="Chen Y."/>
            <person name="Liang X."/>
            <person name="Fu R."/>
            <person name="Li Q."/>
            <person name="Zhang J."/>
            <person name="Yu X."/>
            <person name="Xie Z."/>
            <person name="Ding L."/>
            <person name="Guan P."/>
            <person name="Tang J."/>
            <person name="Liang Y."/>
            <person name="Wang S."/>
            <person name="Deng Q."/>
            <person name="Li S."/>
            <person name="Zhu J."/>
            <person name="Wang L."/>
            <person name="Liu H."/>
            <person name="Li P."/>
        </authorList>
    </citation>
    <scope>NUCLEOTIDE SEQUENCE [LARGE SCALE GENOMIC DNA]</scope>
    <source>
        <strain evidence="2">AG-1 IA</strain>
    </source>
</reference>
<dbReference type="Proteomes" id="UP000011668">
    <property type="component" value="Unassembled WGS sequence"/>
</dbReference>
<accession>L8WNF9</accession>